<dbReference type="InterPro" id="IPR011990">
    <property type="entry name" value="TPR-like_helical_dom_sf"/>
</dbReference>
<dbReference type="Proteomes" id="UP000323000">
    <property type="component" value="Chromosome 10"/>
</dbReference>
<reference evidence="3" key="1">
    <citation type="journal article" date="2019" name="Gigascience">
        <title>De novo genome assembly of the endangered Acer yangbiense, a plant species with extremely small populations endemic to Yunnan Province, China.</title>
        <authorList>
            <person name="Yang J."/>
            <person name="Wariss H.M."/>
            <person name="Tao L."/>
            <person name="Zhang R."/>
            <person name="Yun Q."/>
            <person name="Hollingsworth P."/>
            <person name="Dao Z."/>
            <person name="Luo G."/>
            <person name="Guo H."/>
            <person name="Ma Y."/>
            <person name="Sun W."/>
        </authorList>
    </citation>
    <scope>NUCLEOTIDE SEQUENCE [LARGE SCALE GENOMIC DNA]</scope>
    <source>
        <strain evidence="3">cv. Malutang</strain>
    </source>
</reference>
<proteinExistence type="predicted"/>
<dbReference type="AlphaFoldDB" id="A0A5C7H8F1"/>
<dbReference type="InterPro" id="IPR001214">
    <property type="entry name" value="SET_dom"/>
</dbReference>
<dbReference type="PANTHER" id="PTHR47780:SF1">
    <property type="entry name" value="PROTEIN SET DOMAIN GROUP 41"/>
    <property type="match status" value="1"/>
</dbReference>
<sequence>MEMEMEMRAREDIKAGQDLTPPLPPLTFALHHQSPPSSDIRAALRLLPSLPSTSPTPRLFGLLTNRDRLMSSPDPDVLSMIRQGAREMSTHGRPNLSNDDVALEEALLCLVMTNAVEVQDNNGRMLGIAVYDHNFSWINHSCSPNASYRFSFSHSNTPSFSNHSNMLIVPAFFNDVQTQGESDVCSTSQLKQGCERDGPSIIVRSIKRINKGEAVTVPYTDLLQPKAMRQAELRSKYRFVCCCKRCTASPPTYVDRTLEEISAYSLELNSRFDRHFDRDEANQKLMDYMDEVVTEYLSVGDPESCCKKMEHLLNQGLLCELSETGEGKVVLNLRLHPLHHLALNAYTTLASAYKIRSNDLLALDSDNDAHNLEAFNISRTSAGYSLLLAGATDHLFQSESSLIASAANFWVSAGESLLTLARSSGWNLFVKPGKPVSNSSLETHKCSKCSLMDRLEVNRPAQNADFGNISCKFLDCISNMTRKVWNSITYSCAHLQTYKDPINFSWLSKSSNLWDLQAHCGSSIDEGSHFGSEGSISRIEAQVYTEEVKVSIFQLGVHCLVYGGYLANICYGENSHLT</sequence>
<gene>
    <name evidence="2" type="ORF">EZV62_022456</name>
</gene>
<organism evidence="2 3">
    <name type="scientific">Acer yangbiense</name>
    <dbReference type="NCBI Taxonomy" id="1000413"/>
    <lineage>
        <taxon>Eukaryota</taxon>
        <taxon>Viridiplantae</taxon>
        <taxon>Streptophyta</taxon>
        <taxon>Embryophyta</taxon>
        <taxon>Tracheophyta</taxon>
        <taxon>Spermatophyta</taxon>
        <taxon>Magnoliopsida</taxon>
        <taxon>eudicotyledons</taxon>
        <taxon>Gunneridae</taxon>
        <taxon>Pentapetalae</taxon>
        <taxon>rosids</taxon>
        <taxon>malvids</taxon>
        <taxon>Sapindales</taxon>
        <taxon>Sapindaceae</taxon>
        <taxon>Hippocastanoideae</taxon>
        <taxon>Acereae</taxon>
        <taxon>Acer</taxon>
    </lineage>
</organism>
<evidence type="ECO:0000259" key="1">
    <source>
        <dbReference type="Pfam" id="PF00856"/>
    </source>
</evidence>
<dbReference type="OrthoDB" id="5945798at2759"/>
<evidence type="ECO:0000313" key="2">
    <source>
        <dbReference type="EMBL" id="TXG53287.1"/>
    </source>
</evidence>
<dbReference type="Gene3D" id="1.25.40.10">
    <property type="entry name" value="Tetratricopeptide repeat domain"/>
    <property type="match status" value="1"/>
</dbReference>
<dbReference type="SUPFAM" id="SSF82199">
    <property type="entry name" value="SET domain"/>
    <property type="match status" value="1"/>
</dbReference>
<protein>
    <recommendedName>
        <fullName evidence="1">SET domain-containing protein</fullName>
    </recommendedName>
</protein>
<dbReference type="EMBL" id="VAHF01000010">
    <property type="protein sequence ID" value="TXG53287.1"/>
    <property type="molecule type" value="Genomic_DNA"/>
</dbReference>
<dbReference type="CDD" id="cd20071">
    <property type="entry name" value="SET_SMYD"/>
    <property type="match status" value="1"/>
</dbReference>
<dbReference type="Gene3D" id="2.170.270.10">
    <property type="entry name" value="SET domain"/>
    <property type="match status" value="1"/>
</dbReference>
<feature type="domain" description="SET" evidence="1">
    <location>
        <begin position="7"/>
        <end position="219"/>
    </location>
</feature>
<dbReference type="Pfam" id="PF00856">
    <property type="entry name" value="SET"/>
    <property type="match status" value="1"/>
</dbReference>
<keyword evidence="3" id="KW-1185">Reference proteome</keyword>
<evidence type="ECO:0000313" key="3">
    <source>
        <dbReference type="Proteomes" id="UP000323000"/>
    </source>
</evidence>
<name>A0A5C7H8F1_9ROSI</name>
<dbReference type="PANTHER" id="PTHR47780">
    <property type="entry name" value="PROTEIN SET DOMAIN GROUP 41"/>
    <property type="match status" value="1"/>
</dbReference>
<accession>A0A5C7H8F1</accession>
<comment type="caution">
    <text evidence="2">The sequence shown here is derived from an EMBL/GenBank/DDBJ whole genome shotgun (WGS) entry which is preliminary data.</text>
</comment>
<dbReference type="InterPro" id="IPR046341">
    <property type="entry name" value="SET_dom_sf"/>
</dbReference>